<feature type="binding site" evidence="12">
    <location>
        <position position="264"/>
    </location>
    <ligand>
        <name>an alpha-L-fucosyl-(1-&gt;2)-beta-D-galactosyl derivative</name>
        <dbReference type="ChEBI" id="CHEBI:140327"/>
    </ligand>
</feature>
<keyword evidence="14" id="KW-1185">Reference proteome</keyword>
<dbReference type="GO" id="GO:0016020">
    <property type="term" value="C:membrane"/>
    <property type="evidence" value="ECO:0007669"/>
    <property type="project" value="UniProtKB-SubCell"/>
</dbReference>
<dbReference type="FunCoup" id="A0A2Y9E845">
    <property type="interactions" value="2"/>
</dbReference>
<accession>A0A2Y9E845</accession>
<dbReference type="GeneID" id="101351379"/>
<feature type="binding site" evidence="12">
    <location>
        <position position="287"/>
    </location>
    <ligand>
        <name>an alpha-L-fucosyl-(1-&gt;2)-beta-D-galactosyl derivative</name>
        <dbReference type="ChEBI" id="CHEBI:140327"/>
    </ligand>
</feature>
<evidence type="ECO:0000256" key="8">
    <source>
        <dbReference type="ARBA" id="ARBA00022989"/>
    </source>
</evidence>
<evidence type="ECO:0000256" key="6">
    <source>
        <dbReference type="ARBA" id="ARBA00022692"/>
    </source>
</evidence>
<dbReference type="GO" id="GO:0005794">
    <property type="term" value="C:Golgi apparatus"/>
    <property type="evidence" value="ECO:0007669"/>
    <property type="project" value="TreeGrafter"/>
</dbReference>
<dbReference type="InParanoid" id="A0A2Y9E845"/>
<comment type="cofactor">
    <cofactor evidence="1">
        <name>Mn(2+)</name>
        <dbReference type="ChEBI" id="CHEBI:29035"/>
    </cofactor>
</comment>
<keyword evidence="7" id="KW-0735">Signal-anchor</keyword>
<gene>
    <name evidence="15" type="primary">GLT6D1</name>
</gene>
<dbReference type="STRING" id="127582.A0A2Y9E845"/>
<dbReference type="RefSeq" id="XP_004388753.3">
    <property type="nucleotide sequence ID" value="XM_004388696.3"/>
</dbReference>
<dbReference type="CTD" id="360203"/>
<comment type="similarity">
    <text evidence="3">Belongs to the glycosyltransferase 6 family.</text>
</comment>
<feature type="active site" description="Nucleophile" evidence="11">
    <location>
        <position position="264"/>
    </location>
</feature>
<dbReference type="OrthoDB" id="10013941at2759"/>
<keyword evidence="5" id="KW-0808">Transferase</keyword>
<evidence type="ECO:0000256" key="4">
    <source>
        <dbReference type="ARBA" id="ARBA00022676"/>
    </source>
</evidence>
<name>A0A2Y9E845_TRIMA</name>
<proteinExistence type="inferred from homology"/>
<dbReference type="InterPro" id="IPR029044">
    <property type="entry name" value="Nucleotide-diphossugar_trans"/>
</dbReference>
<dbReference type="FunFam" id="3.90.550.10:FF:000022">
    <property type="entry name" value="Histo-blood group ABO system transferase"/>
    <property type="match status" value="1"/>
</dbReference>
<dbReference type="GO" id="GO:0031982">
    <property type="term" value="C:vesicle"/>
    <property type="evidence" value="ECO:0007669"/>
    <property type="project" value="TreeGrafter"/>
</dbReference>
<evidence type="ECO:0000256" key="2">
    <source>
        <dbReference type="ARBA" id="ARBA00004606"/>
    </source>
</evidence>
<evidence type="ECO:0000256" key="5">
    <source>
        <dbReference type="ARBA" id="ARBA00022679"/>
    </source>
</evidence>
<evidence type="ECO:0000256" key="10">
    <source>
        <dbReference type="ARBA" id="ARBA00023180"/>
    </source>
</evidence>
<evidence type="ECO:0000313" key="15">
    <source>
        <dbReference type="RefSeq" id="XP_004388753.3"/>
    </source>
</evidence>
<evidence type="ECO:0000256" key="11">
    <source>
        <dbReference type="PIRSR" id="PIRSR605076-1"/>
    </source>
</evidence>
<dbReference type="PANTHER" id="PTHR10462">
    <property type="entry name" value="GLYCOSYLTRANSFERASE-RELATED"/>
    <property type="match status" value="1"/>
</dbReference>
<evidence type="ECO:0000256" key="13">
    <source>
        <dbReference type="SAM" id="SignalP"/>
    </source>
</evidence>
<feature type="binding site" evidence="12">
    <location>
        <position position="196"/>
    </location>
    <ligand>
        <name>an alpha-L-fucosyl-(1-&gt;2)-beta-D-galactosyl derivative</name>
        <dbReference type="ChEBI" id="CHEBI:140327"/>
    </ligand>
</feature>
<dbReference type="Proteomes" id="UP000248480">
    <property type="component" value="Unplaced"/>
</dbReference>
<evidence type="ECO:0000256" key="7">
    <source>
        <dbReference type="ARBA" id="ARBA00022968"/>
    </source>
</evidence>
<sequence length="308" mass="36220">MRSNRKMLLLISFLLSLLLVERHFRNHQVKEIRLSDWFNPSKRPDVITTTDWGAPVIWEGTFNRHVLNDYYQRQNITVGLAVFAVGRFVDEYLELFIRSADKHFMVGYKVIFYVMVDALFQLPDIELGPLRTFKVLKIIEGDLWYDLNLLHMKNLGDYIVGYIQNEADFLFSMAVNQVFQNDFGVETLGKSVAQLHGWWYFKNTKNFPYERRLWSAACIPFGLGDFYYDSSIVGGTPQEVLTLIDKYLKGVVHDTKNRLNSTYESHLNKYFFINKPSKLLSPEYNWDPKFHLPPQITYIKVAWQSERG</sequence>
<keyword evidence="9" id="KW-0472">Membrane</keyword>
<keyword evidence="4" id="KW-0328">Glycosyltransferase</keyword>
<feature type="binding site" evidence="12">
    <location>
        <position position="88"/>
    </location>
    <ligand>
        <name>UDP-N-acetyl-alpha-D-galactosamine</name>
        <dbReference type="ChEBI" id="CHEBI:67138"/>
    </ligand>
</feature>
<feature type="chain" id="PRO_5016126330" evidence="13">
    <location>
        <begin position="23"/>
        <end position="308"/>
    </location>
</feature>
<organism evidence="14 15">
    <name type="scientific">Trichechus manatus latirostris</name>
    <name type="common">Florida manatee</name>
    <dbReference type="NCBI Taxonomy" id="127582"/>
    <lineage>
        <taxon>Eukaryota</taxon>
        <taxon>Metazoa</taxon>
        <taxon>Chordata</taxon>
        <taxon>Craniata</taxon>
        <taxon>Vertebrata</taxon>
        <taxon>Euteleostomi</taxon>
        <taxon>Mammalia</taxon>
        <taxon>Eutheria</taxon>
        <taxon>Afrotheria</taxon>
        <taxon>Sirenia</taxon>
        <taxon>Trichechidae</taxon>
        <taxon>Trichechus</taxon>
    </lineage>
</organism>
<dbReference type="InterPro" id="IPR005076">
    <property type="entry name" value="Glyco_trans_6"/>
</dbReference>
<feature type="signal peptide" evidence="13">
    <location>
        <begin position="1"/>
        <end position="22"/>
    </location>
</feature>
<keyword evidence="8" id="KW-1133">Transmembrane helix</keyword>
<dbReference type="GO" id="GO:0005975">
    <property type="term" value="P:carbohydrate metabolic process"/>
    <property type="evidence" value="ECO:0007669"/>
    <property type="project" value="InterPro"/>
</dbReference>
<evidence type="ECO:0000256" key="3">
    <source>
        <dbReference type="ARBA" id="ARBA00010413"/>
    </source>
</evidence>
<evidence type="ECO:0000256" key="9">
    <source>
        <dbReference type="ARBA" id="ARBA00023136"/>
    </source>
</evidence>
<dbReference type="AlphaFoldDB" id="A0A2Y9E845"/>
<reference evidence="15" key="1">
    <citation type="submission" date="2025-08" db="UniProtKB">
        <authorList>
            <consortium name="RefSeq"/>
        </authorList>
    </citation>
    <scope>IDENTIFICATION</scope>
</reference>
<dbReference type="GO" id="GO:0016758">
    <property type="term" value="F:hexosyltransferase activity"/>
    <property type="evidence" value="ECO:0007669"/>
    <property type="project" value="InterPro"/>
</dbReference>
<evidence type="ECO:0000256" key="1">
    <source>
        <dbReference type="ARBA" id="ARBA00001936"/>
    </source>
</evidence>
<dbReference type="Pfam" id="PF03414">
    <property type="entry name" value="Glyco_transf_6"/>
    <property type="match status" value="1"/>
</dbReference>
<dbReference type="KEGG" id="tmu:101351379"/>
<evidence type="ECO:0000256" key="12">
    <source>
        <dbReference type="PIRSR" id="PIRSR605076-2"/>
    </source>
</evidence>
<comment type="subcellular location">
    <subcellularLocation>
        <location evidence="2">Membrane</location>
        <topology evidence="2">Single-pass type II membrane protein</topology>
    </subcellularLocation>
</comment>
<keyword evidence="13" id="KW-0732">Signal</keyword>
<evidence type="ECO:0000313" key="14">
    <source>
        <dbReference type="Proteomes" id="UP000248480"/>
    </source>
</evidence>
<dbReference type="Gene3D" id="3.90.550.10">
    <property type="entry name" value="Spore Coat Polysaccharide Biosynthesis Protein SpsA, Chain A"/>
    <property type="match status" value="1"/>
</dbReference>
<dbReference type="SUPFAM" id="SSF53448">
    <property type="entry name" value="Nucleotide-diphospho-sugar transferases"/>
    <property type="match status" value="1"/>
</dbReference>
<feature type="binding site" evidence="12">
    <location>
        <begin position="83"/>
        <end position="85"/>
    </location>
    <ligand>
        <name>UDP-N-acetyl-alpha-D-galactosamine</name>
        <dbReference type="ChEBI" id="CHEBI:67138"/>
    </ligand>
</feature>
<dbReference type="PANTHER" id="PTHR10462:SF27">
    <property type="entry name" value="GLYCOSYLTRANSFERASE 6 DOMAIN-CONTAINING PROTEIN 1-RELATED"/>
    <property type="match status" value="1"/>
</dbReference>
<keyword evidence="6" id="KW-0812">Transmembrane</keyword>
<protein>
    <submittedName>
        <fullName evidence="15">Glycosyltransferase 6 domain-containing protein 1</fullName>
    </submittedName>
</protein>
<keyword evidence="10" id="KW-0325">Glycoprotein</keyword>